<evidence type="ECO:0000313" key="3">
    <source>
        <dbReference type="Proteomes" id="UP000827092"/>
    </source>
</evidence>
<comment type="caution">
    <text evidence="2">The sequence shown here is derived from an EMBL/GenBank/DDBJ whole genome shotgun (WGS) entry which is preliminary data.</text>
</comment>
<organism evidence="2 3">
    <name type="scientific">Oedothorax gibbosus</name>
    <dbReference type="NCBI Taxonomy" id="931172"/>
    <lineage>
        <taxon>Eukaryota</taxon>
        <taxon>Metazoa</taxon>
        <taxon>Ecdysozoa</taxon>
        <taxon>Arthropoda</taxon>
        <taxon>Chelicerata</taxon>
        <taxon>Arachnida</taxon>
        <taxon>Araneae</taxon>
        <taxon>Araneomorphae</taxon>
        <taxon>Entelegynae</taxon>
        <taxon>Araneoidea</taxon>
        <taxon>Linyphiidae</taxon>
        <taxon>Erigoninae</taxon>
        <taxon>Oedothorax</taxon>
    </lineage>
</organism>
<dbReference type="AlphaFoldDB" id="A0AAV6V2I7"/>
<feature type="chain" id="PRO_5043820817" evidence="1">
    <location>
        <begin position="29"/>
        <end position="244"/>
    </location>
</feature>
<feature type="signal peptide" evidence="1">
    <location>
        <begin position="1"/>
        <end position="28"/>
    </location>
</feature>
<sequence>MHRTSSHYSKFVKVIYIAILLCLPQASSRPWNANDIKNEIDLISQSPSQLVTTIDSFSVRFSRALKTASPTLTPLLSIASLGYVSYVASVMLFPSALKEYGIPLLEDFKFESRSTRTSETGFIDSLATGMLKDMIVRTEAADILKNTSMNAVKDGMGKLKKTTRLLNLGIGSLQGVAGKLSTILTPECLSRYMCQVGQFTGVRMPALGAALRSLNTFDLDDLSQALIEGTTIGDCKAVYFSCPL</sequence>
<protein>
    <submittedName>
        <fullName evidence="2">Uncharacterized protein</fullName>
    </submittedName>
</protein>
<dbReference type="EMBL" id="JAFNEN010000172">
    <property type="protein sequence ID" value="KAG8190875.1"/>
    <property type="molecule type" value="Genomic_DNA"/>
</dbReference>
<keyword evidence="1" id="KW-0732">Signal</keyword>
<accession>A0AAV6V2I7</accession>
<gene>
    <name evidence="2" type="ORF">JTE90_010300</name>
</gene>
<reference evidence="2 3" key="1">
    <citation type="journal article" date="2022" name="Nat. Ecol. Evol.">
        <title>A masculinizing supergene underlies an exaggerated male reproductive morph in a spider.</title>
        <authorList>
            <person name="Hendrickx F."/>
            <person name="De Corte Z."/>
            <person name="Sonet G."/>
            <person name="Van Belleghem S.M."/>
            <person name="Kostlbacher S."/>
            <person name="Vangestel C."/>
        </authorList>
    </citation>
    <scope>NUCLEOTIDE SEQUENCE [LARGE SCALE GENOMIC DNA]</scope>
    <source>
        <strain evidence="2">W744_W776</strain>
    </source>
</reference>
<name>A0AAV6V2I7_9ARAC</name>
<evidence type="ECO:0000313" key="2">
    <source>
        <dbReference type="EMBL" id="KAG8190875.1"/>
    </source>
</evidence>
<dbReference type="Proteomes" id="UP000827092">
    <property type="component" value="Unassembled WGS sequence"/>
</dbReference>
<evidence type="ECO:0000256" key="1">
    <source>
        <dbReference type="SAM" id="SignalP"/>
    </source>
</evidence>
<proteinExistence type="predicted"/>
<keyword evidence="3" id="KW-1185">Reference proteome</keyword>